<organism evidence="3 4">
    <name type="scientific">Faecalimonas umbilicata</name>
    <dbReference type="NCBI Taxonomy" id="1912855"/>
    <lineage>
        <taxon>Bacteria</taxon>
        <taxon>Bacillati</taxon>
        <taxon>Bacillota</taxon>
        <taxon>Clostridia</taxon>
        <taxon>Lachnospirales</taxon>
        <taxon>Lachnospiraceae</taxon>
        <taxon>Faecalimonas</taxon>
    </lineage>
</organism>
<feature type="transmembrane region" description="Helical" evidence="1">
    <location>
        <begin position="275"/>
        <end position="298"/>
    </location>
</feature>
<keyword evidence="1" id="KW-1133">Transmembrane helix</keyword>
<evidence type="ECO:0000313" key="2">
    <source>
        <dbReference type="EMBL" id="GBU06060.1"/>
    </source>
</evidence>
<keyword evidence="5" id="KW-1185">Reference proteome</keyword>
<name>A0A4R3JDN3_9FIRM</name>
<dbReference type="PROSITE" id="PS51257">
    <property type="entry name" value="PROKAR_LIPOPROTEIN"/>
    <property type="match status" value="1"/>
</dbReference>
<dbReference type="EMBL" id="SLZV01000027">
    <property type="protein sequence ID" value="TCS63942.1"/>
    <property type="molecule type" value="Genomic_DNA"/>
</dbReference>
<evidence type="ECO:0000313" key="3">
    <source>
        <dbReference type="EMBL" id="TCS63942.1"/>
    </source>
</evidence>
<dbReference type="Proteomes" id="UP000294613">
    <property type="component" value="Unassembled WGS sequence"/>
</dbReference>
<feature type="transmembrane region" description="Helical" evidence="1">
    <location>
        <begin position="304"/>
        <end position="322"/>
    </location>
</feature>
<evidence type="ECO:0000313" key="5">
    <source>
        <dbReference type="Proteomes" id="UP000702954"/>
    </source>
</evidence>
<dbReference type="RefSeq" id="WP_116442156.1">
    <property type="nucleotide sequence ID" value="NZ_BHEO01000008.1"/>
</dbReference>
<sequence>MTKPIKTRKKLLLFLAILYLLLGLFFTLAGCVSGNLICFLLSCIIFFPASILLFVQLFLLGKKILYTEEGICIHAPFQRIYTIFWTEIECLMRVDLRDLSNSDSGKTSLARTQKTEPSHYILISKSRKRICEIKEDDKDFEKVRMLLETYAIPILDITALLTDGDDVFRYLPALPFLTKCSCLFELHAQTTLEQFRESVSLDTIKKVRKRLRILGWLFIPAGIFSSFLEGKLYFLAPVLILVTLWFVYIHFYPYIYLLQGHLLPYEKPDSELDYYILPLPVMGGFFTLFFSINYIYYLFMCSDWQLYLYACFFAVLLLLPFAVHQYKKKLKQHWMRTVSVVLSALILGIVLVLPVNRILTFTPANTEHLIVLEKESGKSGYRVVYDYYYVYAERQGKTERLQVSKSTYQNIKIGGTVEVRRWESILGFDYWAAVAGDS</sequence>
<proteinExistence type="predicted"/>
<evidence type="ECO:0000313" key="4">
    <source>
        <dbReference type="Proteomes" id="UP000294613"/>
    </source>
</evidence>
<feature type="transmembrane region" description="Helical" evidence="1">
    <location>
        <begin position="234"/>
        <end position="255"/>
    </location>
</feature>
<dbReference type="Proteomes" id="UP000702954">
    <property type="component" value="Unassembled WGS sequence"/>
</dbReference>
<reference evidence="2 5" key="1">
    <citation type="journal article" date="2018" name="Int. J. Syst. Evol. Microbiol.">
        <title>Draft Genome Sequence of Faecalimonas umbilicata JCM 30896T, an Acetate-Producing Bacterium Isolated from Human Feces.</title>
        <authorList>
            <person name="Sakamoto M."/>
            <person name="Ikeyama N."/>
            <person name="Yuki M."/>
            <person name="Ohkuma M."/>
        </authorList>
    </citation>
    <scope>NUCLEOTIDE SEQUENCE [LARGE SCALE GENOMIC DNA]</scope>
    <source>
        <strain evidence="2 5">EGH7</strain>
    </source>
</reference>
<protein>
    <submittedName>
        <fullName evidence="3">Uncharacterized protein</fullName>
    </submittedName>
</protein>
<feature type="transmembrane region" description="Helical" evidence="1">
    <location>
        <begin position="334"/>
        <end position="355"/>
    </location>
</feature>
<keyword evidence="1" id="KW-0472">Membrane</keyword>
<gene>
    <name evidence="3" type="ORF">EDD74_12716</name>
    <name evidence="2" type="ORF">FAEUMB_26010</name>
</gene>
<dbReference type="EMBL" id="BHEO01000008">
    <property type="protein sequence ID" value="GBU06060.1"/>
    <property type="molecule type" value="Genomic_DNA"/>
</dbReference>
<dbReference type="AlphaFoldDB" id="A0A4R3JDN3"/>
<evidence type="ECO:0000256" key="1">
    <source>
        <dbReference type="SAM" id="Phobius"/>
    </source>
</evidence>
<feature type="transmembrane region" description="Helical" evidence="1">
    <location>
        <begin position="39"/>
        <end position="60"/>
    </location>
</feature>
<keyword evidence="1" id="KW-0812">Transmembrane</keyword>
<comment type="caution">
    <text evidence="3">The sequence shown here is derived from an EMBL/GenBank/DDBJ whole genome shotgun (WGS) entry which is preliminary data.</text>
</comment>
<reference evidence="3 4" key="2">
    <citation type="submission" date="2019-03" db="EMBL/GenBank/DDBJ databases">
        <title>Genomic Encyclopedia of Type Strains, Phase IV (KMG-IV): sequencing the most valuable type-strain genomes for metagenomic binning, comparative biology and taxonomic classification.</title>
        <authorList>
            <person name="Goeker M."/>
        </authorList>
    </citation>
    <scope>NUCLEOTIDE SEQUENCE [LARGE SCALE GENOMIC DNA]</scope>
    <source>
        <strain evidence="3 4">DSM 103426</strain>
    </source>
</reference>
<accession>A0A4R3JDN3</accession>